<accession>A0AAP0WUM4</accession>
<dbReference type="AlphaFoldDB" id="A0AAP0WUM4"/>
<comment type="subunit">
    <text evidence="3 8">Homodimer and heterodimers.</text>
</comment>
<evidence type="ECO:0000256" key="3">
    <source>
        <dbReference type="ARBA" id="ARBA00011489"/>
    </source>
</evidence>
<comment type="similarity">
    <text evidence="2 8">Belongs to the Casparian strip membrane proteins (CASP) family.</text>
</comment>
<keyword evidence="4 8" id="KW-1003">Cell membrane</keyword>
<feature type="domain" description="Casparian strip membrane protein" evidence="9">
    <location>
        <begin position="8"/>
        <end position="112"/>
    </location>
</feature>
<dbReference type="PANTHER" id="PTHR33573">
    <property type="entry name" value="CASP-LIKE PROTEIN 4A4"/>
    <property type="match status" value="1"/>
</dbReference>
<evidence type="ECO:0000256" key="6">
    <source>
        <dbReference type="ARBA" id="ARBA00022989"/>
    </source>
</evidence>
<protein>
    <recommendedName>
        <fullName evidence="8">CASP-like protein</fullName>
    </recommendedName>
</protein>
<organism evidence="10 11">
    <name type="scientific">Liquidambar formosana</name>
    <name type="common">Formosan gum</name>
    <dbReference type="NCBI Taxonomy" id="63359"/>
    <lineage>
        <taxon>Eukaryota</taxon>
        <taxon>Viridiplantae</taxon>
        <taxon>Streptophyta</taxon>
        <taxon>Embryophyta</taxon>
        <taxon>Tracheophyta</taxon>
        <taxon>Spermatophyta</taxon>
        <taxon>Magnoliopsida</taxon>
        <taxon>eudicotyledons</taxon>
        <taxon>Gunneridae</taxon>
        <taxon>Pentapetalae</taxon>
        <taxon>Saxifragales</taxon>
        <taxon>Altingiaceae</taxon>
        <taxon>Liquidambar</taxon>
    </lineage>
</organism>
<comment type="subcellular location">
    <subcellularLocation>
        <location evidence="1 8">Cell membrane</location>
        <topology evidence="1 8">Multi-pass membrane protein</topology>
    </subcellularLocation>
</comment>
<evidence type="ECO:0000259" key="9">
    <source>
        <dbReference type="Pfam" id="PF04535"/>
    </source>
</evidence>
<keyword evidence="11" id="KW-1185">Reference proteome</keyword>
<name>A0AAP0WUM4_LIQFO</name>
<dbReference type="InterPro" id="IPR006702">
    <property type="entry name" value="CASP_dom"/>
</dbReference>
<evidence type="ECO:0000256" key="7">
    <source>
        <dbReference type="ARBA" id="ARBA00023136"/>
    </source>
</evidence>
<evidence type="ECO:0000256" key="8">
    <source>
        <dbReference type="RuleBase" id="RU361233"/>
    </source>
</evidence>
<feature type="transmembrane region" description="Helical" evidence="8">
    <location>
        <begin position="96"/>
        <end position="113"/>
    </location>
</feature>
<evidence type="ECO:0000256" key="2">
    <source>
        <dbReference type="ARBA" id="ARBA00007651"/>
    </source>
</evidence>
<dbReference type="GO" id="GO:0005886">
    <property type="term" value="C:plasma membrane"/>
    <property type="evidence" value="ECO:0007669"/>
    <property type="project" value="UniProtKB-SubCell"/>
</dbReference>
<comment type="caution">
    <text evidence="8">Lacks conserved residue(s) required for the propagation of feature annotation.</text>
</comment>
<gene>
    <name evidence="10" type="ORF">L1049_006762</name>
</gene>
<reference evidence="10 11" key="1">
    <citation type="journal article" date="2024" name="Plant J.">
        <title>Genome sequences and population genomics reveal climatic adaptation and genomic divergence between two closely related sweetgum species.</title>
        <authorList>
            <person name="Xu W.Q."/>
            <person name="Ren C.Q."/>
            <person name="Zhang X.Y."/>
            <person name="Comes H.P."/>
            <person name="Liu X.H."/>
            <person name="Li Y.G."/>
            <person name="Kettle C.J."/>
            <person name="Jalonen R."/>
            <person name="Gaisberger H."/>
            <person name="Ma Y.Z."/>
            <person name="Qiu Y.X."/>
        </authorList>
    </citation>
    <scope>NUCLEOTIDE SEQUENCE [LARGE SCALE GENOMIC DNA]</scope>
    <source>
        <strain evidence="10">Hangzhou</strain>
    </source>
</reference>
<keyword evidence="6 8" id="KW-1133">Transmembrane helix</keyword>
<evidence type="ECO:0000256" key="5">
    <source>
        <dbReference type="ARBA" id="ARBA00022692"/>
    </source>
</evidence>
<dbReference type="Proteomes" id="UP001415857">
    <property type="component" value="Unassembled WGS sequence"/>
</dbReference>
<dbReference type="EMBL" id="JBBPBK010000010">
    <property type="protein sequence ID" value="KAK9277223.1"/>
    <property type="molecule type" value="Genomic_DNA"/>
</dbReference>
<keyword evidence="5 8" id="KW-0812">Transmembrane</keyword>
<keyword evidence="7 8" id="KW-0472">Membrane</keyword>
<evidence type="ECO:0000256" key="1">
    <source>
        <dbReference type="ARBA" id="ARBA00004651"/>
    </source>
</evidence>
<evidence type="ECO:0000256" key="4">
    <source>
        <dbReference type="ARBA" id="ARBA00022475"/>
    </source>
</evidence>
<feature type="transmembrane region" description="Helical" evidence="8">
    <location>
        <begin position="53"/>
        <end position="75"/>
    </location>
</feature>
<proteinExistence type="inferred from homology"/>
<dbReference type="PANTHER" id="PTHR33573:SF17">
    <property type="entry name" value="CASP-LIKE PROTEIN 4D1"/>
    <property type="match status" value="1"/>
</dbReference>
<comment type="caution">
    <text evidence="10">The sequence shown here is derived from an EMBL/GenBank/DDBJ whole genome shotgun (WGS) entry which is preliminary data.</text>
</comment>
<feature type="transmembrane region" description="Helical" evidence="8">
    <location>
        <begin position="147"/>
        <end position="168"/>
    </location>
</feature>
<sequence length="180" mass="19396">MASKGILISVVVLRFLALLLLAGSIVVMAINSFTSSDGVKTTFKDVIAYRYVIATGITGFAYTLVQIPFAIYHASKEKRLIRTNVYLSLISTGDKIIAFLLATGVGAGFAVTFELKRILDAFLDGFDVPGIGDEKSKPEKFLDRGNIATGLLFLGFLCMVVLSVLSSINRMPPTGRGFFG</sequence>
<dbReference type="Pfam" id="PF04535">
    <property type="entry name" value="CASP_dom"/>
    <property type="match status" value="1"/>
</dbReference>
<evidence type="ECO:0000313" key="11">
    <source>
        <dbReference type="Proteomes" id="UP001415857"/>
    </source>
</evidence>
<evidence type="ECO:0000313" key="10">
    <source>
        <dbReference type="EMBL" id="KAK9277223.1"/>
    </source>
</evidence>